<evidence type="ECO:0008006" key="3">
    <source>
        <dbReference type="Google" id="ProtNLM"/>
    </source>
</evidence>
<accession>T0SIN3</accession>
<dbReference type="PATRIC" id="fig|1234876.3.peg.219"/>
<proteinExistence type="predicted"/>
<organism evidence="1 2">
    <name type="scientific">Lactococcus cremoris subsp. cremoris TIFN6</name>
    <dbReference type="NCBI Taxonomy" id="1234876"/>
    <lineage>
        <taxon>Bacteria</taxon>
        <taxon>Bacillati</taxon>
        <taxon>Bacillota</taxon>
        <taxon>Bacilli</taxon>
        <taxon>Lactobacillales</taxon>
        <taxon>Streptococcaceae</taxon>
        <taxon>Lactococcus</taxon>
        <taxon>Lactococcus cremoris subsp. cremoris</taxon>
    </lineage>
</organism>
<comment type="caution">
    <text evidence="1">The sequence shown here is derived from an EMBL/GenBank/DDBJ whole genome shotgun (WGS) entry which is preliminary data.</text>
</comment>
<gene>
    <name evidence="1" type="ORF">LLT6_10050</name>
</gene>
<dbReference type="AlphaFoldDB" id="T0SIN3"/>
<evidence type="ECO:0000313" key="2">
    <source>
        <dbReference type="Proteomes" id="UP000015854"/>
    </source>
</evidence>
<protein>
    <recommendedName>
        <fullName evidence="3">YolD-like family protein</fullName>
    </recommendedName>
</protein>
<dbReference type="Proteomes" id="UP000015854">
    <property type="component" value="Unassembled WGS sequence"/>
</dbReference>
<name>T0SIN3_LACLC</name>
<evidence type="ECO:0000313" key="1">
    <source>
        <dbReference type="EMBL" id="EQC58221.1"/>
    </source>
</evidence>
<reference evidence="1 2" key="1">
    <citation type="journal article" date="2013" name="ISME J.">
        <title>Multifactorial diversity sustains microbial community stability.</title>
        <authorList>
            <person name="Erkus O."/>
            <person name="de Jager V.C."/>
            <person name="Spus M."/>
            <person name="van Alen-Boerrigter I.J."/>
            <person name="van Rijswijck I.M."/>
            <person name="Hazelwood L."/>
            <person name="Janssen P.W."/>
            <person name="van Hijum S.A."/>
            <person name="Kleerebezem M."/>
            <person name="Smid E.J."/>
        </authorList>
    </citation>
    <scope>NUCLEOTIDE SEQUENCE [LARGE SCALE GENOMIC DNA]</scope>
    <source>
        <strain evidence="1 2">TIFN6</strain>
    </source>
</reference>
<sequence length="134" mass="15194">MSIIEGTKRVDRSYSSSEAIRNYQDRRIMKWNPFATAELAAAHREYDRTSDREDVESQLETDVLITRLTAAQQFPQEVLLTLRENNTITEMAGTVYAWDENKQPVIKTTEGHYQVLALETILNITVKGGTSNGA</sequence>
<dbReference type="EMBL" id="ATBB01000037">
    <property type="protein sequence ID" value="EQC58221.1"/>
    <property type="molecule type" value="Genomic_DNA"/>
</dbReference>